<accession>A0AAV8WES5</accession>
<keyword evidence="1" id="KW-0646">Protease inhibitor</keyword>
<dbReference type="AlphaFoldDB" id="A0AAV8WES5"/>
<dbReference type="InterPro" id="IPR036084">
    <property type="entry name" value="Ser_inhib-like_sf"/>
</dbReference>
<feature type="signal peptide" evidence="3">
    <location>
        <begin position="1"/>
        <end position="24"/>
    </location>
</feature>
<sequence length="95" mass="10679">MKVILACTLFCVLIFALTFSVAQAADDDDDDDYQCGDPNAVYLSCGTACRATCQGRKRVSCMQYCVRGCFCKPHFIFDEELGKCVTFRDCSQYRI</sequence>
<dbReference type="SUPFAM" id="SSF57567">
    <property type="entry name" value="Serine protease inhibitors"/>
    <property type="match status" value="1"/>
</dbReference>
<keyword evidence="2" id="KW-1015">Disulfide bond</keyword>
<keyword evidence="6" id="KW-1185">Reference proteome</keyword>
<evidence type="ECO:0000256" key="1">
    <source>
        <dbReference type="ARBA" id="ARBA00022690"/>
    </source>
</evidence>
<dbReference type="PANTHER" id="PTHR23259">
    <property type="entry name" value="RIDDLE"/>
    <property type="match status" value="1"/>
</dbReference>
<feature type="chain" id="PRO_5043328427" description="TIL domain-containing protein" evidence="3">
    <location>
        <begin position="25"/>
        <end position="95"/>
    </location>
</feature>
<keyword evidence="3" id="KW-0732">Signal</keyword>
<evidence type="ECO:0000256" key="3">
    <source>
        <dbReference type="SAM" id="SignalP"/>
    </source>
</evidence>
<feature type="domain" description="TIL" evidence="4">
    <location>
        <begin position="37"/>
        <end position="90"/>
    </location>
</feature>
<dbReference type="EMBL" id="JANEYG010000002">
    <property type="protein sequence ID" value="KAJ8924645.1"/>
    <property type="molecule type" value="Genomic_DNA"/>
</dbReference>
<dbReference type="Proteomes" id="UP001159042">
    <property type="component" value="Unassembled WGS sequence"/>
</dbReference>
<dbReference type="PANTHER" id="PTHR23259:SF70">
    <property type="entry name" value="ACCESSORY GLAND PROTEIN ACP62F-RELATED"/>
    <property type="match status" value="1"/>
</dbReference>
<organism evidence="5 6">
    <name type="scientific">Exocentrus adspersus</name>
    <dbReference type="NCBI Taxonomy" id="1586481"/>
    <lineage>
        <taxon>Eukaryota</taxon>
        <taxon>Metazoa</taxon>
        <taxon>Ecdysozoa</taxon>
        <taxon>Arthropoda</taxon>
        <taxon>Hexapoda</taxon>
        <taxon>Insecta</taxon>
        <taxon>Pterygota</taxon>
        <taxon>Neoptera</taxon>
        <taxon>Endopterygota</taxon>
        <taxon>Coleoptera</taxon>
        <taxon>Polyphaga</taxon>
        <taxon>Cucujiformia</taxon>
        <taxon>Chrysomeloidea</taxon>
        <taxon>Cerambycidae</taxon>
        <taxon>Lamiinae</taxon>
        <taxon>Acanthocinini</taxon>
        <taxon>Exocentrus</taxon>
    </lineage>
</organism>
<dbReference type="Gene3D" id="2.10.25.10">
    <property type="entry name" value="Laminin"/>
    <property type="match status" value="1"/>
</dbReference>
<proteinExistence type="predicted"/>
<comment type="caution">
    <text evidence="5">The sequence shown here is derived from an EMBL/GenBank/DDBJ whole genome shotgun (WGS) entry which is preliminary data.</text>
</comment>
<dbReference type="Pfam" id="PF01826">
    <property type="entry name" value="TIL"/>
    <property type="match status" value="1"/>
</dbReference>
<evidence type="ECO:0000313" key="5">
    <source>
        <dbReference type="EMBL" id="KAJ8924645.1"/>
    </source>
</evidence>
<name>A0AAV8WES5_9CUCU</name>
<reference evidence="5 6" key="1">
    <citation type="journal article" date="2023" name="Insect Mol. Biol.">
        <title>Genome sequencing provides insights into the evolution of gene families encoding plant cell wall-degrading enzymes in longhorned beetles.</title>
        <authorList>
            <person name="Shin N.R."/>
            <person name="Okamura Y."/>
            <person name="Kirsch R."/>
            <person name="Pauchet Y."/>
        </authorList>
    </citation>
    <scope>NUCLEOTIDE SEQUENCE [LARGE SCALE GENOMIC DNA]</scope>
    <source>
        <strain evidence="5">EAD_L_NR</strain>
    </source>
</reference>
<gene>
    <name evidence="5" type="ORF">NQ315_000796</name>
</gene>
<evidence type="ECO:0000313" key="6">
    <source>
        <dbReference type="Proteomes" id="UP001159042"/>
    </source>
</evidence>
<dbReference type="InterPro" id="IPR051368">
    <property type="entry name" value="SerProtInhib-TIL_Domain"/>
</dbReference>
<dbReference type="CDD" id="cd19941">
    <property type="entry name" value="TIL"/>
    <property type="match status" value="1"/>
</dbReference>
<evidence type="ECO:0000259" key="4">
    <source>
        <dbReference type="Pfam" id="PF01826"/>
    </source>
</evidence>
<evidence type="ECO:0000256" key="2">
    <source>
        <dbReference type="ARBA" id="ARBA00023157"/>
    </source>
</evidence>
<dbReference type="InterPro" id="IPR002919">
    <property type="entry name" value="TIL_dom"/>
</dbReference>
<protein>
    <recommendedName>
        <fullName evidence="4">TIL domain-containing protein</fullName>
    </recommendedName>
</protein>
<dbReference type="GO" id="GO:0030414">
    <property type="term" value="F:peptidase inhibitor activity"/>
    <property type="evidence" value="ECO:0007669"/>
    <property type="project" value="UniProtKB-KW"/>
</dbReference>